<dbReference type="FunFam" id="3.10.105.10:FF:000001">
    <property type="entry name" value="Oligopeptide ABC transporter, oligopeptide-binding protein"/>
    <property type="match status" value="1"/>
</dbReference>
<dbReference type="PANTHER" id="PTHR30290:SF79">
    <property type="entry name" value="DIPEPTIDE-BINDING PROTEIN DPPE"/>
    <property type="match status" value="1"/>
</dbReference>
<organism evidence="7 8">
    <name type="scientific">Paludifilum halophilum</name>
    <dbReference type="NCBI Taxonomy" id="1642702"/>
    <lineage>
        <taxon>Bacteria</taxon>
        <taxon>Bacillati</taxon>
        <taxon>Bacillota</taxon>
        <taxon>Bacilli</taxon>
        <taxon>Bacillales</taxon>
        <taxon>Thermoactinomycetaceae</taxon>
        <taxon>Paludifilum</taxon>
    </lineage>
</organism>
<evidence type="ECO:0000313" key="7">
    <source>
        <dbReference type="EMBL" id="OYD09147.1"/>
    </source>
</evidence>
<dbReference type="Proteomes" id="UP000215459">
    <property type="component" value="Unassembled WGS sequence"/>
</dbReference>
<dbReference type="GO" id="GO:0043190">
    <property type="term" value="C:ATP-binding cassette (ABC) transporter complex"/>
    <property type="evidence" value="ECO:0007669"/>
    <property type="project" value="InterPro"/>
</dbReference>
<keyword evidence="4" id="KW-0732">Signal</keyword>
<dbReference type="SUPFAM" id="SSF53850">
    <property type="entry name" value="Periplasmic binding protein-like II"/>
    <property type="match status" value="1"/>
</dbReference>
<dbReference type="CDD" id="cd08504">
    <property type="entry name" value="PBP2_OppA"/>
    <property type="match status" value="1"/>
</dbReference>
<comment type="caution">
    <text evidence="7">The sequence shown here is derived from an EMBL/GenBank/DDBJ whole genome shotgun (WGS) entry which is preliminary data.</text>
</comment>
<proteinExistence type="inferred from homology"/>
<dbReference type="GO" id="GO:1904680">
    <property type="term" value="F:peptide transmembrane transporter activity"/>
    <property type="evidence" value="ECO:0007669"/>
    <property type="project" value="TreeGrafter"/>
</dbReference>
<dbReference type="AlphaFoldDB" id="A0A235BB90"/>
<dbReference type="InterPro" id="IPR039424">
    <property type="entry name" value="SBP_5"/>
</dbReference>
<dbReference type="InterPro" id="IPR030678">
    <property type="entry name" value="Peptide/Ni-bd"/>
</dbReference>
<sequence>MEGMHMKKSFRTGLIVWVILSLAAVGCGADGGQKAESPDQQVLQLNVEQEPTSLDPALAFDFNSMDVVHSMFEGLMRLDENEVPQPAAAKNVEVSDDKQTYTFTLRDGLKWSNGEKLTAQDFEYAWKRVLDPETGSPAAFLLFFIENAEEYNSGGADADQVGVEALDEKTLKVKLGQPTPFFKQLVCYTVYSPVYQNGVEKEKNAFSNAESFVGNGAFKMEKWKHDDRIKVVKNENYWQADRVKLDGIHWAMSAEEATAYQQYKSGEFHMLYDTSIPPELKSSLIQKGEVKVTPGSGLEFFRFNVDKEPFNNKKIRRAFALAVDRQSIVNHVIQGQEKPALAYVPPGVKTEVGDFREKGGNILKDARYEEAKKLLKEGMEEEGWDKLPEVTLLYSTSDKNKEQAEAIQEMYREHLDVSIKLQNQESKVFFENQRNKNYQFSRSSFLADYNDPYNYLESFQTDHPVNRTNWSDEKYDELLEKAYQEKDEIQRLDYLHQAEEILIEEAPIFPVYYYNDLILEKPKVKHLIRHQVGPNDYTFVEIEKK</sequence>
<keyword evidence="5" id="KW-0653">Protein transport</keyword>
<dbReference type="GO" id="GO:0015833">
    <property type="term" value="P:peptide transport"/>
    <property type="evidence" value="ECO:0007669"/>
    <property type="project" value="UniProtKB-KW"/>
</dbReference>
<reference evidence="7 8" key="1">
    <citation type="submission" date="2017-07" db="EMBL/GenBank/DDBJ databases">
        <title>The genome sequence of Paludifilum halophilum highlights mechanisms for microbial adaptation to high salt environemnts.</title>
        <authorList>
            <person name="Belbahri L."/>
        </authorList>
    </citation>
    <scope>NUCLEOTIDE SEQUENCE [LARGE SCALE GENOMIC DNA]</scope>
    <source>
        <strain evidence="7 8">DSM 102817</strain>
    </source>
</reference>
<comment type="subcellular location">
    <subcellularLocation>
        <location evidence="1">Cell membrane</location>
        <topology evidence="1">Lipid-anchor</topology>
    </subcellularLocation>
</comment>
<accession>A0A235BB90</accession>
<name>A0A235BB90_9BACL</name>
<evidence type="ECO:0000256" key="5">
    <source>
        <dbReference type="ARBA" id="ARBA00022856"/>
    </source>
</evidence>
<evidence type="ECO:0000256" key="3">
    <source>
        <dbReference type="ARBA" id="ARBA00022448"/>
    </source>
</evidence>
<evidence type="ECO:0000259" key="6">
    <source>
        <dbReference type="Pfam" id="PF00496"/>
    </source>
</evidence>
<evidence type="ECO:0000313" key="8">
    <source>
        <dbReference type="Proteomes" id="UP000215459"/>
    </source>
</evidence>
<dbReference type="PIRSF" id="PIRSF002741">
    <property type="entry name" value="MppA"/>
    <property type="match status" value="1"/>
</dbReference>
<dbReference type="Pfam" id="PF00496">
    <property type="entry name" value="SBP_bac_5"/>
    <property type="match status" value="1"/>
</dbReference>
<keyword evidence="8" id="KW-1185">Reference proteome</keyword>
<evidence type="ECO:0000256" key="4">
    <source>
        <dbReference type="ARBA" id="ARBA00022729"/>
    </source>
</evidence>
<dbReference type="OrthoDB" id="9801912at2"/>
<dbReference type="EMBL" id="NOWF01000002">
    <property type="protein sequence ID" value="OYD09147.1"/>
    <property type="molecule type" value="Genomic_DNA"/>
</dbReference>
<evidence type="ECO:0000256" key="1">
    <source>
        <dbReference type="ARBA" id="ARBA00004193"/>
    </source>
</evidence>
<dbReference type="PROSITE" id="PS51257">
    <property type="entry name" value="PROKAR_LIPOPROTEIN"/>
    <property type="match status" value="1"/>
</dbReference>
<dbReference type="Gene3D" id="3.90.76.10">
    <property type="entry name" value="Dipeptide-binding Protein, Domain 1"/>
    <property type="match status" value="1"/>
</dbReference>
<dbReference type="PANTHER" id="PTHR30290">
    <property type="entry name" value="PERIPLASMIC BINDING COMPONENT OF ABC TRANSPORTER"/>
    <property type="match status" value="1"/>
</dbReference>
<keyword evidence="5" id="KW-0571">Peptide transport</keyword>
<dbReference type="Gene3D" id="3.40.190.10">
    <property type="entry name" value="Periplasmic binding protein-like II"/>
    <property type="match status" value="1"/>
</dbReference>
<comment type="similarity">
    <text evidence="2">Belongs to the bacterial solute-binding protein 5 family.</text>
</comment>
<dbReference type="GO" id="GO:0030288">
    <property type="term" value="C:outer membrane-bounded periplasmic space"/>
    <property type="evidence" value="ECO:0007669"/>
    <property type="project" value="UniProtKB-ARBA"/>
</dbReference>
<keyword evidence="3" id="KW-0813">Transport</keyword>
<evidence type="ECO:0000256" key="2">
    <source>
        <dbReference type="ARBA" id="ARBA00005695"/>
    </source>
</evidence>
<protein>
    <recommendedName>
        <fullName evidence="6">Solute-binding protein family 5 domain-containing protein</fullName>
    </recommendedName>
</protein>
<dbReference type="PROSITE" id="PS01040">
    <property type="entry name" value="SBP_BACTERIAL_5"/>
    <property type="match status" value="1"/>
</dbReference>
<dbReference type="FunFam" id="3.90.76.10:FF:000001">
    <property type="entry name" value="Oligopeptide ABC transporter substrate-binding protein"/>
    <property type="match status" value="1"/>
</dbReference>
<dbReference type="Gene3D" id="3.10.105.10">
    <property type="entry name" value="Dipeptide-binding Protein, Domain 3"/>
    <property type="match status" value="1"/>
</dbReference>
<feature type="domain" description="Solute-binding protein family 5" evidence="6">
    <location>
        <begin position="84"/>
        <end position="462"/>
    </location>
</feature>
<gene>
    <name evidence="7" type="ORF">CHM34_05135</name>
</gene>
<dbReference type="InterPro" id="IPR000914">
    <property type="entry name" value="SBP_5_dom"/>
</dbReference>
<dbReference type="InterPro" id="IPR023765">
    <property type="entry name" value="SBP_5_CS"/>
</dbReference>